<evidence type="ECO:0000256" key="4">
    <source>
        <dbReference type="ARBA" id="ARBA00022452"/>
    </source>
</evidence>
<keyword evidence="9" id="KW-1185">Reference proteome</keyword>
<gene>
    <name evidence="8" type="ORF">ACFQ39_11380</name>
</gene>
<keyword evidence="3" id="KW-0813">Transport</keyword>
<evidence type="ECO:0000256" key="7">
    <source>
        <dbReference type="ARBA" id="ARBA00023237"/>
    </source>
</evidence>
<dbReference type="Pfam" id="PF02321">
    <property type="entry name" value="OEP"/>
    <property type="match status" value="1"/>
</dbReference>
<dbReference type="SUPFAM" id="SSF56954">
    <property type="entry name" value="Outer membrane efflux proteins (OEP)"/>
    <property type="match status" value="1"/>
</dbReference>
<reference evidence="9" key="1">
    <citation type="journal article" date="2019" name="Int. J. Syst. Evol. Microbiol.">
        <title>The Global Catalogue of Microorganisms (GCM) 10K type strain sequencing project: providing services to taxonomists for standard genome sequencing and annotation.</title>
        <authorList>
            <consortium name="The Broad Institute Genomics Platform"/>
            <consortium name="The Broad Institute Genome Sequencing Center for Infectious Disease"/>
            <person name="Wu L."/>
            <person name="Ma J."/>
        </authorList>
    </citation>
    <scope>NUCLEOTIDE SEQUENCE [LARGE SCALE GENOMIC DNA]</scope>
    <source>
        <strain evidence="9">CCUG 61485</strain>
    </source>
</reference>
<name>A0ABW3Y616_9FLAO</name>
<keyword evidence="4" id="KW-1134">Transmembrane beta strand</keyword>
<evidence type="ECO:0000256" key="6">
    <source>
        <dbReference type="ARBA" id="ARBA00023136"/>
    </source>
</evidence>
<dbReference type="Proteomes" id="UP001597201">
    <property type="component" value="Unassembled WGS sequence"/>
</dbReference>
<dbReference type="InterPro" id="IPR051906">
    <property type="entry name" value="TolC-like"/>
</dbReference>
<keyword evidence="5" id="KW-0812">Transmembrane</keyword>
<comment type="subcellular location">
    <subcellularLocation>
        <location evidence="1">Cell outer membrane</location>
    </subcellularLocation>
</comment>
<dbReference type="RefSeq" id="WP_377179029.1">
    <property type="nucleotide sequence ID" value="NZ_JBHTMY010000003.1"/>
</dbReference>
<comment type="similarity">
    <text evidence="2">Belongs to the outer membrane factor (OMF) (TC 1.B.17) family.</text>
</comment>
<dbReference type="Gene3D" id="1.20.1600.10">
    <property type="entry name" value="Outer membrane efflux proteins (OEP)"/>
    <property type="match status" value="1"/>
</dbReference>
<evidence type="ECO:0000313" key="8">
    <source>
        <dbReference type="EMBL" id="MFD1316219.1"/>
    </source>
</evidence>
<keyword evidence="7" id="KW-0998">Cell outer membrane</keyword>
<protein>
    <submittedName>
        <fullName evidence="8">TolC family protein</fullName>
    </submittedName>
</protein>
<evidence type="ECO:0000313" key="9">
    <source>
        <dbReference type="Proteomes" id="UP001597201"/>
    </source>
</evidence>
<keyword evidence="6" id="KW-0472">Membrane</keyword>
<dbReference type="InterPro" id="IPR003423">
    <property type="entry name" value="OMP_efflux"/>
</dbReference>
<evidence type="ECO:0000256" key="1">
    <source>
        <dbReference type="ARBA" id="ARBA00004442"/>
    </source>
</evidence>
<dbReference type="EMBL" id="JBHTMY010000003">
    <property type="protein sequence ID" value="MFD1316219.1"/>
    <property type="molecule type" value="Genomic_DNA"/>
</dbReference>
<proteinExistence type="inferred from homology"/>
<evidence type="ECO:0000256" key="5">
    <source>
        <dbReference type="ARBA" id="ARBA00022692"/>
    </source>
</evidence>
<dbReference type="PANTHER" id="PTHR30026">
    <property type="entry name" value="OUTER MEMBRANE PROTEIN TOLC"/>
    <property type="match status" value="1"/>
</dbReference>
<comment type="caution">
    <text evidence="8">The sequence shown here is derived from an EMBL/GenBank/DDBJ whole genome shotgun (WGS) entry which is preliminary data.</text>
</comment>
<sequence length="470" mass="54289">MKKSSDMKFSLVFVFFILSQFVYSQENSLSVLSLEEYLGYVKSFHPIVRQVNLVVDESEAKLMKARGAFDPKLEVDYLTKEFKGSEYYDKLNATFKIPTWYGIELKGNFEENAGAYLNPESFTPDDGLYSVGVSVSLAQNLWINKRMATLKQAKLFEKQALQDQQLMVNQVLYDAALVYFDWLKAYNEKLVFEDFYQNAVIRLNGVKRNFETGENPAIDTLEAGITVKDRALNLEKSKLAYTKASFELSNFLWLSDDLPIEVREDITPDLLTTEKIDLALNLSELIADDELIDNHPKIRSLNYKYESLRVDKNLKVNRLFPIVNVDYNFLSETYDQINSFNENNYKAGFYVSFPLFIRKERGDLKLAKLKLQSAELDIMNTEVTLKNKIQMIQREIESYAIQDNITQTMIVDYEALFRAEERKFDIGESSLFLVNSRESKLIDAKLKGIAILNQYYITKAKLYNALGNSI</sequence>
<dbReference type="PANTHER" id="PTHR30026:SF20">
    <property type="entry name" value="OUTER MEMBRANE PROTEIN TOLC"/>
    <property type="match status" value="1"/>
</dbReference>
<evidence type="ECO:0000256" key="2">
    <source>
        <dbReference type="ARBA" id="ARBA00007613"/>
    </source>
</evidence>
<evidence type="ECO:0000256" key="3">
    <source>
        <dbReference type="ARBA" id="ARBA00022448"/>
    </source>
</evidence>
<organism evidence="8 9">
    <name type="scientific">Namhaeicola litoreus</name>
    <dbReference type="NCBI Taxonomy" id="1052145"/>
    <lineage>
        <taxon>Bacteria</taxon>
        <taxon>Pseudomonadati</taxon>
        <taxon>Bacteroidota</taxon>
        <taxon>Flavobacteriia</taxon>
        <taxon>Flavobacteriales</taxon>
        <taxon>Flavobacteriaceae</taxon>
        <taxon>Namhaeicola</taxon>
    </lineage>
</organism>
<accession>A0ABW3Y616</accession>